<reference evidence="2 3" key="1">
    <citation type="submission" date="2015-10" db="EMBL/GenBank/DDBJ databases">
        <title>Butyribacter intestini gen. nov., sp. nov., a butyric acid-producing bacterium of the family Lachnospiraceae isolated from the human faeces.</title>
        <authorList>
            <person name="Zou Y."/>
            <person name="Xue W."/>
            <person name="Luo G."/>
            <person name="Lv M."/>
        </authorList>
    </citation>
    <scope>NUCLEOTIDE SEQUENCE [LARGE SCALE GENOMIC DNA]</scope>
    <source>
        <strain evidence="2 3">TF01-11</strain>
    </source>
</reference>
<comment type="caution">
    <text evidence="2">The sequence shown here is derived from an EMBL/GenBank/DDBJ whole genome shotgun (WGS) entry which is preliminary data.</text>
</comment>
<dbReference type="AlphaFoldDB" id="A0AAW3JS82"/>
<dbReference type="RefSeq" id="WP_055945199.1">
    <property type="nucleotide sequence ID" value="NZ_JAQDDZ010000006.1"/>
</dbReference>
<evidence type="ECO:0000256" key="1">
    <source>
        <dbReference type="SAM" id="Phobius"/>
    </source>
</evidence>
<sequence length="274" mass="31939">MKKKIIIPLSIIVIVFLVANIVTYAYSNENLFEFFFADNNAVQKKITNNLLTRENQKIEIDNYIINLKESLCEKKTQLGYLVISVSDKNGNKVDADIDKKNNTIKSFGEDNRFTFEYEATGTFTKYAEYKGNKLYIYVSFEINNEIWQDTDLNKCIKITDTAKRINKKYKQYNFDLKFAENCKKFKSKDGVLYLSPLGLRFLTDTTMDELVIAIKDENDKTINSFSNSDNMLSESGKRYKDITKVQYAAEFDELLDIKKINNIYINENKLEEVK</sequence>
<organism evidence="2 3">
    <name type="scientific">Butyribacter intestini</name>
    <dbReference type="NCBI Taxonomy" id="1703332"/>
    <lineage>
        <taxon>Bacteria</taxon>
        <taxon>Bacillati</taxon>
        <taxon>Bacillota</taxon>
        <taxon>Clostridia</taxon>
        <taxon>Lachnospirales</taxon>
        <taxon>Lachnospiraceae</taxon>
        <taxon>Butyribacter</taxon>
    </lineage>
</organism>
<name>A0AAW3JS82_9FIRM</name>
<protein>
    <submittedName>
        <fullName evidence="2">Uncharacterized protein</fullName>
    </submittedName>
</protein>
<keyword evidence="1" id="KW-0812">Transmembrane</keyword>
<feature type="transmembrane region" description="Helical" evidence="1">
    <location>
        <begin position="5"/>
        <end position="26"/>
    </location>
</feature>
<accession>A0AAW3JS82</accession>
<proteinExistence type="predicted"/>
<dbReference type="Proteomes" id="UP000050833">
    <property type="component" value="Unassembled WGS sequence"/>
</dbReference>
<keyword evidence="3" id="KW-1185">Reference proteome</keyword>
<dbReference type="EMBL" id="LLKB01000005">
    <property type="protein sequence ID" value="KQC85377.1"/>
    <property type="molecule type" value="Genomic_DNA"/>
</dbReference>
<gene>
    <name evidence="2" type="ORF">APZ18_11875</name>
</gene>
<evidence type="ECO:0000313" key="3">
    <source>
        <dbReference type="Proteomes" id="UP000050833"/>
    </source>
</evidence>
<evidence type="ECO:0000313" key="2">
    <source>
        <dbReference type="EMBL" id="KQC85377.1"/>
    </source>
</evidence>
<keyword evidence="1" id="KW-1133">Transmembrane helix</keyword>
<keyword evidence="1" id="KW-0472">Membrane</keyword>